<dbReference type="Proteomes" id="UP000832034">
    <property type="component" value="Chromosome"/>
</dbReference>
<keyword evidence="4" id="KW-1185">Reference proteome</keyword>
<evidence type="ECO:0000313" key="4">
    <source>
        <dbReference type="Proteomes" id="UP000832034"/>
    </source>
</evidence>
<name>A0ABY4E9L4_VITST</name>
<gene>
    <name evidence="3" type="ORF">LVJ81_10725</name>
</gene>
<protein>
    <submittedName>
        <fullName evidence="3">Glycosyltransferase</fullName>
        <ecNumber evidence="3">2.4.-.-</ecNumber>
    </submittedName>
</protein>
<organism evidence="3 4">
    <name type="scientific">Vitreoscilla stercoraria</name>
    <dbReference type="NCBI Taxonomy" id="61"/>
    <lineage>
        <taxon>Bacteria</taxon>
        <taxon>Pseudomonadati</taxon>
        <taxon>Pseudomonadota</taxon>
        <taxon>Betaproteobacteria</taxon>
        <taxon>Neisseriales</taxon>
        <taxon>Neisseriaceae</taxon>
        <taxon>Vitreoscilla</taxon>
    </lineage>
</organism>
<reference evidence="3" key="1">
    <citation type="submission" date="2021-12" db="EMBL/GenBank/DDBJ databases">
        <authorList>
            <person name="Veyrier F.J."/>
        </authorList>
    </citation>
    <scope>NUCLEOTIDE SEQUENCE</scope>
    <source>
        <strain evidence="3">SAG 1488-6</strain>
    </source>
</reference>
<dbReference type="PANTHER" id="PTHR46401:SF2">
    <property type="entry name" value="GLYCOSYLTRANSFERASE WBBK-RELATED"/>
    <property type="match status" value="1"/>
</dbReference>
<dbReference type="Pfam" id="PF00534">
    <property type="entry name" value="Glycos_transf_1"/>
    <property type="match status" value="1"/>
</dbReference>
<feature type="domain" description="Glycosyl transferase family 1" evidence="2">
    <location>
        <begin position="226"/>
        <end position="380"/>
    </location>
</feature>
<keyword evidence="1 3" id="KW-0808">Transferase</keyword>
<reference evidence="3" key="2">
    <citation type="journal article" date="2022" name="Res Sq">
        <title>Evolution of multicellular longitudinally dividing oral cavity symbionts (Neisseriaceae).</title>
        <authorList>
            <person name="Nyongesa S."/>
            <person name="Weber P."/>
            <person name="Bernet E."/>
            <person name="Pullido F."/>
            <person name="Nieckarz M."/>
            <person name="Delaby M."/>
            <person name="Nieves C."/>
            <person name="Viehboeck T."/>
            <person name="Krause N."/>
            <person name="Rivera-Millot A."/>
            <person name="Nakamura A."/>
            <person name="Vischer N."/>
            <person name="VanNieuwenhze M."/>
            <person name="Brun Y."/>
            <person name="Cava F."/>
            <person name="Bulgheresi S."/>
            <person name="Veyrier F."/>
        </authorList>
    </citation>
    <scope>NUCLEOTIDE SEQUENCE</scope>
    <source>
        <strain evidence="3">SAG 1488-6</strain>
    </source>
</reference>
<evidence type="ECO:0000256" key="1">
    <source>
        <dbReference type="ARBA" id="ARBA00022679"/>
    </source>
</evidence>
<dbReference type="InterPro" id="IPR001296">
    <property type="entry name" value="Glyco_trans_1"/>
</dbReference>
<dbReference type="PANTHER" id="PTHR46401">
    <property type="entry name" value="GLYCOSYLTRANSFERASE WBBK-RELATED"/>
    <property type="match status" value="1"/>
</dbReference>
<proteinExistence type="predicted"/>
<dbReference type="SUPFAM" id="SSF53756">
    <property type="entry name" value="UDP-Glycosyltransferase/glycogen phosphorylase"/>
    <property type="match status" value="1"/>
</dbReference>
<dbReference type="Gene3D" id="3.40.50.2000">
    <property type="entry name" value="Glycogen Phosphorylase B"/>
    <property type="match status" value="2"/>
</dbReference>
<dbReference type="RefSeq" id="WP_019958311.1">
    <property type="nucleotide sequence ID" value="NZ_CP091512.1"/>
</dbReference>
<dbReference type="EMBL" id="CP091512">
    <property type="protein sequence ID" value="UOO92090.1"/>
    <property type="molecule type" value="Genomic_DNA"/>
</dbReference>
<keyword evidence="3" id="KW-0328">Glycosyltransferase</keyword>
<evidence type="ECO:0000259" key="2">
    <source>
        <dbReference type="Pfam" id="PF00534"/>
    </source>
</evidence>
<dbReference type="GO" id="GO:0016757">
    <property type="term" value="F:glycosyltransferase activity"/>
    <property type="evidence" value="ECO:0007669"/>
    <property type="project" value="UniProtKB-KW"/>
</dbReference>
<evidence type="ECO:0000313" key="3">
    <source>
        <dbReference type="EMBL" id="UOO92090.1"/>
    </source>
</evidence>
<sequence>MRKIKSLLLFTNNYPLNYGDSSFIQPEVKHLSEIYENVYIIRFFNSKTYPVLEMPANFHIIEAGFNNKFEIVLKGLFNTSSLWKTIKILKQEYPHLKKLAHFKHLIFAILTGRYFSSKVNHFLKNQDSNTQFDAYLFWGMGSGYALPWIDQTKLHKSWIRLHGGDLYLDRQHGYLPIRFSLFESSHHIITISKQGAEYLNSTYPNWNLNHKISTNYLGTEFHGSSSNQKESDSYVIVSCSSIIPLKRVDLIYQSIRLVSKSLKITWHHFGGGTDMPKLKSLIETDNYNPDMLNINLHGQTNHNDIIEFYKNNHIDLFINLSETEGIPVSIMEAISFNIPVIATNVGGVSEIIHSEFNTGILVSKDVTSDQVKNHILNMKNQKFTPYIYWEENFNKDKNILNLIQYLNL</sequence>
<dbReference type="EC" id="2.4.-.-" evidence="3"/>
<accession>A0ABY4E9L4</accession>